<gene>
    <name evidence="1" type="ORF">KTT_45270</name>
</gene>
<sequence length="98" mass="11155">MVHSIQRPPAPRPYGSGYYEHNDKRFIQTIPQRASRSLKVQSSVALHHDDLNYVTKVTSILPVKTISLTSNDLILNPLSMCTSLMCTPYMQYTSYMCC</sequence>
<evidence type="ECO:0000313" key="2">
    <source>
        <dbReference type="Proteomes" id="UP000287352"/>
    </source>
</evidence>
<keyword evidence="2" id="KW-1185">Reference proteome</keyword>
<evidence type="ECO:0000313" key="1">
    <source>
        <dbReference type="EMBL" id="GCE14668.1"/>
    </source>
</evidence>
<organism evidence="1 2">
    <name type="scientific">Tengunoibacter tsumagoiensis</name>
    <dbReference type="NCBI Taxonomy" id="2014871"/>
    <lineage>
        <taxon>Bacteria</taxon>
        <taxon>Bacillati</taxon>
        <taxon>Chloroflexota</taxon>
        <taxon>Ktedonobacteria</taxon>
        <taxon>Ktedonobacterales</taxon>
        <taxon>Dictyobacteraceae</taxon>
        <taxon>Tengunoibacter</taxon>
    </lineage>
</organism>
<dbReference type="Proteomes" id="UP000287352">
    <property type="component" value="Unassembled WGS sequence"/>
</dbReference>
<dbReference type="AlphaFoldDB" id="A0A402A6A9"/>
<protein>
    <submittedName>
        <fullName evidence="1">Uncharacterized protein</fullName>
    </submittedName>
</protein>
<proteinExistence type="predicted"/>
<accession>A0A402A6A9</accession>
<comment type="caution">
    <text evidence="1">The sequence shown here is derived from an EMBL/GenBank/DDBJ whole genome shotgun (WGS) entry which is preliminary data.</text>
</comment>
<reference evidence="2" key="1">
    <citation type="submission" date="2018-12" db="EMBL/GenBank/DDBJ databases">
        <title>Tengunoibacter tsumagoiensis gen. nov., sp. nov., Dictyobacter kobayashii sp. nov., D. alpinus sp. nov., and D. joshuensis sp. nov. and description of Dictyobacteraceae fam. nov. within the order Ktedonobacterales isolated from Tengu-no-mugimeshi.</title>
        <authorList>
            <person name="Wang C.M."/>
            <person name="Zheng Y."/>
            <person name="Sakai Y."/>
            <person name="Toyoda A."/>
            <person name="Minakuchi Y."/>
            <person name="Abe K."/>
            <person name="Yokota A."/>
            <person name="Yabe S."/>
        </authorList>
    </citation>
    <scope>NUCLEOTIDE SEQUENCE [LARGE SCALE GENOMIC DNA]</scope>
    <source>
        <strain evidence="2">Uno3</strain>
    </source>
</reference>
<name>A0A402A6A9_9CHLR</name>
<dbReference type="EMBL" id="BIFR01000002">
    <property type="protein sequence ID" value="GCE14668.1"/>
    <property type="molecule type" value="Genomic_DNA"/>
</dbReference>